<reference evidence="2" key="2">
    <citation type="journal article" date="2019" name="MicrobiologyOpen">
        <title>High-quality draft genome sequence of Gaiella occulta isolated from a 150 meter deep mineral water borehole and comparison with the genome sequences of other deep-branching lineages of the phylum Actinobacteria.</title>
        <authorList>
            <person name="Severino R."/>
            <person name="Froufe H.J.C."/>
            <person name="Barroso C."/>
            <person name="Albuquerque L."/>
            <person name="Lobo-da-Cunha A."/>
            <person name="da Costa M.S."/>
            <person name="Egas C."/>
        </authorList>
    </citation>
    <scope>NUCLEOTIDE SEQUENCE [LARGE SCALE GENOMIC DNA]</scope>
    <source>
        <strain evidence="2">F2-233</strain>
    </source>
</reference>
<accession>A0A7M2YUY5</accession>
<dbReference type="RefSeq" id="WP_114797281.1">
    <property type="nucleotide sequence ID" value="NZ_QQZY01000010.1"/>
</dbReference>
<protein>
    <submittedName>
        <fullName evidence="1">Uncharacterized protein</fullName>
    </submittedName>
</protein>
<evidence type="ECO:0000313" key="1">
    <source>
        <dbReference type="EMBL" id="RDI73287.1"/>
    </source>
</evidence>
<dbReference type="EMBL" id="QQZY01000010">
    <property type="protein sequence ID" value="RDI73287.1"/>
    <property type="molecule type" value="Genomic_DNA"/>
</dbReference>
<dbReference type="AlphaFoldDB" id="A0A7M2YUY5"/>
<gene>
    <name evidence="1" type="ORF">Gocc_2887</name>
</gene>
<evidence type="ECO:0000313" key="2">
    <source>
        <dbReference type="Proteomes" id="UP000254134"/>
    </source>
</evidence>
<comment type="caution">
    <text evidence="1">The sequence shown here is derived from an EMBL/GenBank/DDBJ whole genome shotgun (WGS) entry which is preliminary data.</text>
</comment>
<dbReference type="Proteomes" id="UP000254134">
    <property type="component" value="Unassembled WGS sequence"/>
</dbReference>
<organism evidence="1 2">
    <name type="scientific">Gaiella occulta</name>
    <dbReference type="NCBI Taxonomy" id="1002870"/>
    <lineage>
        <taxon>Bacteria</taxon>
        <taxon>Bacillati</taxon>
        <taxon>Actinomycetota</taxon>
        <taxon>Thermoleophilia</taxon>
        <taxon>Gaiellales</taxon>
        <taxon>Gaiellaceae</taxon>
        <taxon>Gaiella</taxon>
    </lineage>
</organism>
<sequence length="119" mass="13532">MNEPTDLLGEPLVLPAVKLTPRQRVALEHIRRRQPVTNDELGAALHSFRRGQGGRGHDRDLRCEWCRTEGAQMGRRLRALALVQWKRNAGWTLVGYQAPASRSERRLPDTDDHGFPIGF</sequence>
<name>A0A7M2YUY5_9ACTN</name>
<reference evidence="1 2" key="1">
    <citation type="submission" date="2018-07" db="EMBL/GenBank/DDBJ databases">
        <title>High-quality-draft genome sequence of Gaiella occulta.</title>
        <authorList>
            <person name="Severino R."/>
            <person name="Froufe H.J.C."/>
            <person name="Rainey F.A."/>
            <person name="Barroso C."/>
            <person name="Albuquerque L."/>
            <person name="Lobo-Da-Cunha A."/>
            <person name="Da Costa M.S."/>
            <person name="Egas C."/>
        </authorList>
    </citation>
    <scope>NUCLEOTIDE SEQUENCE [LARGE SCALE GENOMIC DNA]</scope>
    <source>
        <strain evidence="1 2">F2-233</strain>
    </source>
</reference>
<keyword evidence="2" id="KW-1185">Reference proteome</keyword>
<proteinExistence type="predicted"/>